<proteinExistence type="predicted"/>
<evidence type="ECO:0000313" key="2">
    <source>
        <dbReference type="Proteomes" id="UP000260005"/>
    </source>
</evidence>
<organism evidence="1 2">
    <name type="scientific">Enterococcus phage EF1</name>
    <dbReference type="NCBI Taxonomy" id="2025813"/>
    <lineage>
        <taxon>Viruses</taxon>
        <taxon>Duplodnaviria</taxon>
        <taxon>Heunggongvirae</taxon>
        <taxon>Uroviricota</taxon>
        <taxon>Caudoviricetes</taxon>
    </lineage>
</organism>
<protein>
    <submittedName>
        <fullName evidence="1">Uncharacterized protein</fullName>
    </submittedName>
</protein>
<name>A0A249XXQ9_9CAUD</name>
<dbReference type="EMBL" id="MF001358">
    <property type="protein sequence ID" value="ASZ76764.1"/>
    <property type="molecule type" value="Genomic_DNA"/>
</dbReference>
<accession>A0A249XXQ9</accession>
<reference evidence="1 2" key="1">
    <citation type="submission" date="2017-04" db="EMBL/GenBank/DDBJ databases">
        <title>Complete Genome Sequence of Lytic Bacteriophage EF1 Infecting Enterococcus faecalis Isolates.</title>
        <authorList>
            <person name="Kim D."/>
            <person name="Kim Y.J."/>
            <person name="Han B.K."/>
            <person name="Kim H."/>
        </authorList>
    </citation>
    <scope>NUCLEOTIDE SEQUENCE [LARGE SCALE GENOMIC DNA]</scope>
</reference>
<dbReference type="Proteomes" id="UP000260005">
    <property type="component" value="Segment"/>
</dbReference>
<evidence type="ECO:0000313" key="1">
    <source>
        <dbReference type="EMBL" id="ASZ76764.1"/>
    </source>
</evidence>
<sequence length="80" mass="9453">MAIKIVGPIKEITENENLIGWISPTMDIFRDEIFQKGDFEKTKAWRANIETYTPRAGGYSFAKRWVLDTEDIRSDWFKHE</sequence>
<keyword evidence="2" id="KW-1185">Reference proteome</keyword>